<dbReference type="InterPro" id="IPR002100">
    <property type="entry name" value="TF_MADSbox"/>
</dbReference>
<dbReference type="AlphaFoldDB" id="A0AA42AXW3"/>
<evidence type="ECO:0000256" key="2">
    <source>
        <dbReference type="ARBA" id="ARBA00023015"/>
    </source>
</evidence>
<evidence type="ECO:0000259" key="6">
    <source>
        <dbReference type="PROSITE" id="PS50066"/>
    </source>
</evidence>
<dbReference type="Proteomes" id="UP001177140">
    <property type="component" value="Unassembled WGS sequence"/>
</dbReference>
<dbReference type="GO" id="GO:0045944">
    <property type="term" value="P:positive regulation of transcription by RNA polymerase II"/>
    <property type="evidence" value="ECO:0007669"/>
    <property type="project" value="InterPro"/>
</dbReference>
<dbReference type="GO" id="GO:0000977">
    <property type="term" value="F:RNA polymerase II transcription regulatory region sequence-specific DNA binding"/>
    <property type="evidence" value="ECO:0007669"/>
    <property type="project" value="InterPro"/>
</dbReference>
<evidence type="ECO:0000256" key="3">
    <source>
        <dbReference type="ARBA" id="ARBA00023125"/>
    </source>
</evidence>
<dbReference type="EMBL" id="JAJJMA010250724">
    <property type="protein sequence ID" value="MCL7043800.1"/>
    <property type="molecule type" value="Genomic_DNA"/>
</dbReference>
<dbReference type="SUPFAM" id="SSF55455">
    <property type="entry name" value="SRF-like"/>
    <property type="match status" value="1"/>
</dbReference>
<dbReference type="Pfam" id="PF01486">
    <property type="entry name" value="K-box"/>
    <property type="match status" value="1"/>
</dbReference>
<dbReference type="InterPro" id="IPR050142">
    <property type="entry name" value="MADS-box/MEF2_TF"/>
</dbReference>
<keyword evidence="5" id="KW-0539">Nucleus</keyword>
<dbReference type="InterPro" id="IPR002487">
    <property type="entry name" value="TF_Kbox"/>
</dbReference>
<dbReference type="GO" id="GO:0003700">
    <property type="term" value="F:DNA-binding transcription factor activity"/>
    <property type="evidence" value="ECO:0007669"/>
    <property type="project" value="InterPro"/>
</dbReference>
<dbReference type="InterPro" id="IPR033896">
    <property type="entry name" value="MEF2-like_N"/>
</dbReference>
<name>A0AA42AXW3_PAPNU</name>
<gene>
    <name evidence="8" type="ORF">MKW94_020744</name>
</gene>
<protein>
    <submittedName>
        <fullName evidence="8">Uncharacterized protein</fullName>
    </submittedName>
</protein>
<dbReference type="PRINTS" id="PR00404">
    <property type="entry name" value="MADSDOMAIN"/>
</dbReference>
<keyword evidence="9" id="KW-1185">Reference proteome</keyword>
<keyword evidence="2" id="KW-0805">Transcription regulation</keyword>
<comment type="caution">
    <text evidence="8">The sequence shown here is derived from an EMBL/GenBank/DDBJ whole genome shotgun (WGS) entry which is preliminary data.</text>
</comment>
<dbReference type="GO" id="GO:0005634">
    <property type="term" value="C:nucleus"/>
    <property type="evidence" value="ECO:0007669"/>
    <property type="project" value="UniProtKB-SubCell"/>
</dbReference>
<dbReference type="PROSITE" id="PS50066">
    <property type="entry name" value="MADS_BOX_2"/>
    <property type="match status" value="1"/>
</dbReference>
<evidence type="ECO:0000259" key="7">
    <source>
        <dbReference type="PROSITE" id="PS51297"/>
    </source>
</evidence>
<dbReference type="GO" id="GO:0046983">
    <property type="term" value="F:protein dimerization activity"/>
    <property type="evidence" value="ECO:0007669"/>
    <property type="project" value="InterPro"/>
</dbReference>
<dbReference type="InterPro" id="IPR036879">
    <property type="entry name" value="TF_MADSbox_sf"/>
</dbReference>
<proteinExistence type="predicted"/>
<feature type="domain" description="MADS-box" evidence="6">
    <location>
        <begin position="1"/>
        <end position="61"/>
    </location>
</feature>
<evidence type="ECO:0000313" key="8">
    <source>
        <dbReference type="EMBL" id="MCL7043800.1"/>
    </source>
</evidence>
<sequence length="246" mass="28349">MGRGKIEIKYIENTLNRQVCYSKRRAGILKKARELSILCDAQICLIMFSQSGKLVEYVSPPATMKDFFDKYQSKTNIDLWASRYEALQYELRKQKEINSLLKKKIRQRTGQDNLSELSCGELRALEEDLDHSLAIVREHKFDLWVLNSRTILMFPDLTSCFATMQIVKLEQAHKRLQRSLSVNELSALLGVRMKERNRGLISMQLLLGLEEMTSPAIYLRCNCSQVTFQMRPSQSNLHDAAGGGYF</sequence>
<dbReference type="Pfam" id="PF00319">
    <property type="entry name" value="SRF-TF"/>
    <property type="match status" value="1"/>
</dbReference>
<dbReference type="CDD" id="cd00265">
    <property type="entry name" value="MADS_MEF2_like"/>
    <property type="match status" value="1"/>
</dbReference>
<organism evidence="8 9">
    <name type="scientific">Papaver nudicaule</name>
    <name type="common">Iceland poppy</name>
    <dbReference type="NCBI Taxonomy" id="74823"/>
    <lineage>
        <taxon>Eukaryota</taxon>
        <taxon>Viridiplantae</taxon>
        <taxon>Streptophyta</taxon>
        <taxon>Embryophyta</taxon>
        <taxon>Tracheophyta</taxon>
        <taxon>Spermatophyta</taxon>
        <taxon>Magnoliopsida</taxon>
        <taxon>Ranunculales</taxon>
        <taxon>Papaveraceae</taxon>
        <taxon>Papaveroideae</taxon>
        <taxon>Papaver</taxon>
    </lineage>
</organism>
<dbReference type="PROSITE" id="PS51297">
    <property type="entry name" value="K_BOX"/>
    <property type="match status" value="1"/>
</dbReference>
<comment type="subcellular location">
    <subcellularLocation>
        <location evidence="1">Nucleus</location>
    </subcellularLocation>
</comment>
<keyword evidence="3" id="KW-0238">DNA-binding</keyword>
<dbReference type="Gene3D" id="3.40.1810.10">
    <property type="entry name" value="Transcription factor, MADS-box"/>
    <property type="match status" value="1"/>
</dbReference>
<evidence type="ECO:0000256" key="1">
    <source>
        <dbReference type="ARBA" id="ARBA00004123"/>
    </source>
</evidence>
<accession>A0AA42AXW3</accession>
<feature type="domain" description="K-box" evidence="7">
    <location>
        <begin position="84"/>
        <end position="188"/>
    </location>
</feature>
<reference evidence="8" key="1">
    <citation type="submission" date="2022-03" db="EMBL/GenBank/DDBJ databases">
        <title>A functionally conserved STORR gene fusion in Papaver species that diverged 16.8 million years ago.</title>
        <authorList>
            <person name="Catania T."/>
        </authorList>
    </citation>
    <scope>NUCLEOTIDE SEQUENCE</scope>
    <source>
        <strain evidence="8">S-191538</strain>
    </source>
</reference>
<keyword evidence="4" id="KW-0804">Transcription</keyword>
<evidence type="ECO:0000256" key="5">
    <source>
        <dbReference type="ARBA" id="ARBA00023242"/>
    </source>
</evidence>
<evidence type="ECO:0000313" key="9">
    <source>
        <dbReference type="Proteomes" id="UP001177140"/>
    </source>
</evidence>
<dbReference type="SMART" id="SM00432">
    <property type="entry name" value="MADS"/>
    <property type="match status" value="1"/>
</dbReference>
<dbReference type="PANTHER" id="PTHR48019">
    <property type="entry name" value="SERUM RESPONSE FACTOR HOMOLOG"/>
    <property type="match status" value="1"/>
</dbReference>
<evidence type="ECO:0000256" key="4">
    <source>
        <dbReference type="ARBA" id="ARBA00023163"/>
    </source>
</evidence>